<sequence>MTEQMPGALNLLILWGPPILALLLLAVVAALVLVIVELKRLRGSVFTFDNSVHLRLRDLQTQMQAAGPARYALAAFIAAQSDSGRSTQELRHEFEAMMGDFQRLEDAVDDVLRVLDQAERPAVNGAGRSHA</sequence>
<reference evidence="2" key="1">
    <citation type="submission" date="2017-08" db="EMBL/GenBank/DDBJ databases">
        <authorList>
            <person name="Imhoff J.F."/>
            <person name="Rahn T."/>
            <person name="Kuenzel S."/>
            <person name="Neulinger S.C."/>
        </authorList>
    </citation>
    <scope>NUCLEOTIDE SEQUENCE</scope>
    <source>
        <strain evidence="2">DSM 9154</strain>
    </source>
</reference>
<feature type="transmembrane region" description="Helical" evidence="1">
    <location>
        <begin position="12"/>
        <end position="36"/>
    </location>
</feature>
<dbReference type="EMBL" id="NRRE01000009">
    <property type="protein sequence ID" value="MBK1696012.1"/>
    <property type="molecule type" value="Genomic_DNA"/>
</dbReference>
<evidence type="ECO:0000313" key="3">
    <source>
        <dbReference type="Proteomes" id="UP000778970"/>
    </source>
</evidence>
<proteinExistence type="predicted"/>
<gene>
    <name evidence="2" type="ORF">CKO21_01975</name>
</gene>
<keyword evidence="1" id="KW-1133">Transmembrane helix</keyword>
<keyword evidence="1" id="KW-0472">Membrane</keyword>
<keyword evidence="3" id="KW-1185">Reference proteome</keyword>
<evidence type="ECO:0000256" key="1">
    <source>
        <dbReference type="SAM" id="Phobius"/>
    </source>
</evidence>
<name>A0A934UYB4_9PROT</name>
<dbReference type="RefSeq" id="WP_027289898.1">
    <property type="nucleotide sequence ID" value="NZ_NRRE01000009.1"/>
</dbReference>
<dbReference type="AlphaFoldDB" id="A0A934UYB4"/>
<protein>
    <submittedName>
        <fullName evidence="2">Uncharacterized protein</fullName>
    </submittedName>
</protein>
<evidence type="ECO:0000313" key="2">
    <source>
        <dbReference type="EMBL" id="MBK1696012.1"/>
    </source>
</evidence>
<comment type="caution">
    <text evidence="2">The sequence shown here is derived from an EMBL/GenBank/DDBJ whole genome shotgun (WGS) entry which is preliminary data.</text>
</comment>
<dbReference type="Proteomes" id="UP000778970">
    <property type="component" value="Unassembled WGS sequence"/>
</dbReference>
<keyword evidence="1" id="KW-0812">Transmembrane</keyword>
<reference evidence="2" key="2">
    <citation type="journal article" date="2020" name="Microorganisms">
        <title>Osmotic Adaptation and Compatible Solute Biosynthesis of Phototrophic Bacteria as Revealed from Genome Analyses.</title>
        <authorList>
            <person name="Imhoff J.F."/>
            <person name="Rahn T."/>
            <person name="Kunzel S."/>
            <person name="Keller A."/>
            <person name="Neulinger S.C."/>
        </authorList>
    </citation>
    <scope>NUCLEOTIDE SEQUENCE</scope>
    <source>
        <strain evidence="2">DSM 9154</strain>
    </source>
</reference>
<organism evidence="2 3">
    <name type="scientific">Rhodovibrio salinarum</name>
    <dbReference type="NCBI Taxonomy" id="1087"/>
    <lineage>
        <taxon>Bacteria</taxon>
        <taxon>Pseudomonadati</taxon>
        <taxon>Pseudomonadota</taxon>
        <taxon>Alphaproteobacteria</taxon>
        <taxon>Rhodospirillales</taxon>
        <taxon>Rhodovibrionaceae</taxon>
        <taxon>Rhodovibrio</taxon>
    </lineage>
</organism>
<accession>A0A934UYB4</accession>